<feature type="transmembrane region" description="Helical" evidence="1">
    <location>
        <begin position="21"/>
        <end position="43"/>
    </location>
</feature>
<evidence type="ECO:0000313" key="3">
    <source>
        <dbReference type="Proteomes" id="UP000031737"/>
    </source>
</evidence>
<evidence type="ECO:0000313" key="2">
    <source>
        <dbReference type="EMBL" id="ESL04896.1"/>
    </source>
</evidence>
<keyword evidence="3" id="KW-1185">Reference proteome</keyword>
<gene>
    <name evidence="2" type="ORF">TRSC58_07554</name>
</gene>
<accession>A0A061ISX4</accession>
<keyword evidence="1" id="KW-0472">Membrane</keyword>
<feature type="transmembrane region" description="Helical" evidence="1">
    <location>
        <begin position="49"/>
        <end position="65"/>
    </location>
</feature>
<dbReference type="AlphaFoldDB" id="A0A061ISX4"/>
<dbReference type="VEuPathDB" id="TriTrypDB:TRSC58_07554"/>
<protein>
    <submittedName>
        <fullName evidence="2">Uncharacterized protein</fullName>
    </submittedName>
</protein>
<name>A0A061ISX4_TRYRA</name>
<organism evidence="2 3">
    <name type="scientific">Trypanosoma rangeli SC58</name>
    <dbReference type="NCBI Taxonomy" id="429131"/>
    <lineage>
        <taxon>Eukaryota</taxon>
        <taxon>Discoba</taxon>
        <taxon>Euglenozoa</taxon>
        <taxon>Kinetoplastea</taxon>
        <taxon>Metakinetoplastina</taxon>
        <taxon>Trypanosomatida</taxon>
        <taxon>Trypanosomatidae</taxon>
        <taxon>Trypanosoma</taxon>
        <taxon>Herpetosoma</taxon>
    </lineage>
</organism>
<sequence>MLFFFFSWLPGRCSVWCVAHYFLHMLCVIELLSFSFFFLLLLFTLTHSLTLSCLVAVPCFFPLVLHRLTTRGKNYTVEYAG</sequence>
<proteinExistence type="predicted"/>
<reference evidence="2 3" key="1">
    <citation type="submission" date="2013-07" db="EMBL/GenBank/DDBJ databases">
        <authorList>
            <person name="Stoco P.H."/>
            <person name="Wagner G."/>
            <person name="Gerber A."/>
            <person name="Zaha A."/>
            <person name="Thompson C."/>
            <person name="Bartholomeu D.C."/>
            <person name="Luckemeyer D.D."/>
            <person name="Bahia D."/>
            <person name="Loreto E."/>
            <person name="Prestes E.B."/>
            <person name="Lima F.M."/>
            <person name="Rodrigues-Luiz G."/>
            <person name="Vallejo G.A."/>
            <person name="Filho J.F."/>
            <person name="Monteiro K.M."/>
            <person name="Tyler K.M."/>
            <person name="de Almeida L.G."/>
            <person name="Ortiz M.F."/>
            <person name="Siervo M.A."/>
            <person name="de Moraes M.H."/>
            <person name="Cunha O.L."/>
            <person name="Mendonca-Neto R."/>
            <person name="Silva R."/>
            <person name="Teixeira S.M."/>
            <person name="Murta S.M."/>
            <person name="Sincero T.C."/>
            <person name="Mendes T.A."/>
            <person name="Urmenyi T.P."/>
            <person name="Silva V.G."/>
            <person name="da Rocha W.D."/>
            <person name="Andersson B."/>
            <person name="Romanha A.J."/>
            <person name="Steindel M."/>
            <person name="de Vasconcelos A.T."/>
            <person name="Grisard E.C."/>
        </authorList>
    </citation>
    <scope>NUCLEOTIDE SEQUENCE [LARGE SCALE GENOMIC DNA]</scope>
    <source>
        <strain evidence="2 3">SC58</strain>
    </source>
</reference>
<comment type="caution">
    <text evidence="2">The sequence shown here is derived from an EMBL/GenBank/DDBJ whole genome shotgun (WGS) entry which is preliminary data.</text>
</comment>
<evidence type="ECO:0000256" key="1">
    <source>
        <dbReference type="SAM" id="Phobius"/>
    </source>
</evidence>
<dbReference type="EMBL" id="AUPL01008101">
    <property type="protein sequence ID" value="ESL04896.1"/>
    <property type="molecule type" value="Genomic_DNA"/>
</dbReference>
<keyword evidence="1" id="KW-0812">Transmembrane</keyword>
<dbReference type="Proteomes" id="UP000031737">
    <property type="component" value="Unassembled WGS sequence"/>
</dbReference>
<keyword evidence="1" id="KW-1133">Transmembrane helix</keyword>